<sequence>MGWGNDGHGQDVTKAAVRAARNAIEFNSIPSINKIVPGGYDAMKLDVILAVPPAYQEGLRLEEVEKVFPYGECHIKIQDGGMVAPSGIAIERLGDNGDDMVVVCCSVSVGY</sequence>
<evidence type="ECO:0000256" key="1">
    <source>
        <dbReference type="ARBA" id="ARBA00022741"/>
    </source>
</evidence>
<dbReference type="InterPro" id="IPR037103">
    <property type="entry name" value="Tubulin/FtsZ-like_C"/>
</dbReference>
<evidence type="ECO:0000256" key="2">
    <source>
        <dbReference type="ARBA" id="ARBA00023134"/>
    </source>
</evidence>
<organism evidence="3 4">
    <name type="scientific">Triparma columacea</name>
    <dbReference type="NCBI Taxonomy" id="722753"/>
    <lineage>
        <taxon>Eukaryota</taxon>
        <taxon>Sar</taxon>
        <taxon>Stramenopiles</taxon>
        <taxon>Ochrophyta</taxon>
        <taxon>Bolidophyceae</taxon>
        <taxon>Parmales</taxon>
        <taxon>Triparmaceae</taxon>
        <taxon>Triparma</taxon>
    </lineage>
</organism>
<proteinExistence type="predicted"/>
<protein>
    <submittedName>
        <fullName evidence="3">Uncharacterized protein</fullName>
    </submittedName>
</protein>
<dbReference type="NCBIfam" id="TIGR02058">
    <property type="entry name" value="lin0512_fam"/>
    <property type="match status" value="1"/>
</dbReference>
<keyword evidence="1" id="KW-0547">Nucleotide-binding</keyword>
<dbReference type="AlphaFoldDB" id="A0A9W7LBB9"/>
<dbReference type="PANTHER" id="PTHR34784:SF1">
    <property type="entry name" value="50S RIBOSOMAL PROTEIN L34"/>
    <property type="match status" value="1"/>
</dbReference>
<dbReference type="GO" id="GO:0005525">
    <property type="term" value="F:GTP binding"/>
    <property type="evidence" value="ECO:0007669"/>
    <property type="project" value="UniProtKB-KW"/>
</dbReference>
<dbReference type="OrthoDB" id="193238at2759"/>
<dbReference type="Gene3D" id="3.30.1330.20">
    <property type="entry name" value="Tubulin/FtsZ, C-terminal domain"/>
    <property type="match status" value="1"/>
</dbReference>
<keyword evidence="4" id="KW-1185">Reference proteome</keyword>
<reference evidence="4" key="1">
    <citation type="journal article" date="2023" name="Commun. Biol.">
        <title>Genome analysis of Parmales, the sister group of diatoms, reveals the evolutionary specialization of diatoms from phago-mixotrophs to photoautotrophs.</title>
        <authorList>
            <person name="Ban H."/>
            <person name="Sato S."/>
            <person name="Yoshikawa S."/>
            <person name="Yamada K."/>
            <person name="Nakamura Y."/>
            <person name="Ichinomiya M."/>
            <person name="Sato N."/>
            <person name="Blanc-Mathieu R."/>
            <person name="Endo H."/>
            <person name="Kuwata A."/>
            <person name="Ogata H."/>
        </authorList>
    </citation>
    <scope>NUCLEOTIDE SEQUENCE [LARGE SCALE GENOMIC DNA]</scope>
</reference>
<accession>A0A9W7LBB9</accession>
<comment type="caution">
    <text evidence="3">The sequence shown here is derived from an EMBL/GenBank/DDBJ whole genome shotgun (WGS) entry which is preliminary data.</text>
</comment>
<dbReference type="InterPro" id="IPR011719">
    <property type="entry name" value="CHP02058"/>
</dbReference>
<keyword evidence="2" id="KW-0342">GTP-binding</keyword>
<dbReference type="EMBL" id="BRYA01001450">
    <property type="protein sequence ID" value="GMI43233.1"/>
    <property type="molecule type" value="Genomic_DNA"/>
</dbReference>
<evidence type="ECO:0000313" key="3">
    <source>
        <dbReference type="EMBL" id="GMI43233.1"/>
    </source>
</evidence>
<dbReference type="Pfam" id="PF09585">
    <property type="entry name" value="Lin0512_fam"/>
    <property type="match status" value="1"/>
</dbReference>
<dbReference type="PANTHER" id="PTHR34784">
    <property type="entry name" value="50S RIBOSOMAL PROTEIN L34"/>
    <property type="match status" value="1"/>
</dbReference>
<evidence type="ECO:0000313" key="4">
    <source>
        <dbReference type="Proteomes" id="UP001165065"/>
    </source>
</evidence>
<name>A0A9W7LBB9_9STRA</name>
<gene>
    <name evidence="3" type="ORF">TrCOL_g9779</name>
</gene>
<dbReference type="Proteomes" id="UP001165065">
    <property type="component" value="Unassembled WGS sequence"/>
</dbReference>